<feature type="non-terminal residue" evidence="6">
    <location>
        <position position="93"/>
    </location>
</feature>
<evidence type="ECO:0000256" key="3">
    <source>
        <dbReference type="ARBA" id="ARBA00022827"/>
    </source>
</evidence>
<dbReference type="Proteomes" id="UP000029995">
    <property type="component" value="Unassembled WGS sequence"/>
</dbReference>
<dbReference type="InterPro" id="IPR050446">
    <property type="entry name" value="FAD-oxidoreductase/Apoptosis"/>
</dbReference>
<dbReference type="PANTHER" id="PTHR43557">
    <property type="entry name" value="APOPTOSIS-INDUCING FACTOR 1"/>
    <property type="match status" value="1"/>
</dbReference>
<evidence type="ECO:0000259" key="5">
    <source>
        <dbReference type="Pfam" id="PF07992"/>
    </source>
</evidence>
<dbReference type="Pfam" id="PF07992">
    <property type="entry name" value="Pyr_redox_2"/>
    <property type="match status" value="1"/>
</dbReference>
<keyword evidence="4" id="KW-0560">Oxidoreductase</keyword>
<organism evidence="6 7">
    <name type="scientific">Inquilinus limosus MP06</name>
    <dbReference type="NCBI Taxonomy" id="1398085"/>
    <lineage>
        <taxon>Bacteria</taxon>
        <taxon>Pseudomonadati</taxon>
        <taxon>Pseudomonadota</taxon>
        <taxon>Alphaproteobacteria</taxon>
        <taxon>Rhodospirillales</taxon>
        <taxon>Rhodospirillaceae</taxon>
        <taxon>Inquilinus</taxon>
    </lineage>
</organism>
<dbReference type="GO" id="GO:0005737">
    <property type="term" value="C:cytoplasm"/>
    <property type="evidence" value="ECO:0007669"/>
    <property type="project" value="TreeGrafter"/>
</dbReference>
<evidence type="ECO:0000256" key="1">
    <source>
        <dbReference type="ARBA" id="ARBA00001974"/>
    </source>
</evidence>
<dbReference type="Gene3D" id="3.50.50.60">
    <property type="entry name" value="FAD/NAD(P)-binding domain"/>
    <property type="match status" value="1"/>
</dbReference>
<evidence type="ECO:0000313" key="7">
    <source>
        <dbReference type="Proteomes" id="UP000029995"/>
    </source>
</evidence>
<dbReference type="RefSeq" id="WP_034847642.1">
    <property type="nucleotide sequence ID" value="NZ_JANX01000709.1"/>
</dbReference>
<dbReference type="InterPro" id="IPR036188">
    <property type="entry name" value="FAD/NAD-bd_sf"/>
</dbReference>
<dbReference type="PANTHER" id="PTHR43557:SF2">
    <property type="entry name" value="RIESKE DOMAIN-CONTAINING PROTEIN-RELATED"/>
    <property type="match status" value="1"/>
</dbReference>
<comment type="cofactor">
    <cofactor evidence="1">
        <name>FAD</name>
        <dbReference type="ChEBI" id="CHEBI:57692"/>
    </cofactor>
</comment>
<gene>
    <name evidence="6" type="ORF">P409_31185</name>
</gene>
<evidence type="ECO:0000256" key="4">
    <source>
        <dbReference type="ARBA" id="ARBA00023002"/>
    </source>
</evidence>
<dbReference type="PRINTS" id="PR00368">
    <property type="entry name" value="FADPNR"/>
</dbReference>
<sequence>MVIVGAGEAGARAAITLREQGWDGPVTLIGAEARPPYERPPLSKAALLAEAEPATVLDRDRAATLGIELILGTEVTAIDRAARSVTLAGGSTL</sequence>
<name>A0A0A0CWF7_9PROT</name>
<dbReference type="SUPFAM" id="SSF51905">
    <property type="entry name" value="FAD/NAD(P)-binding domain"/>
    <property type="match status" value="1"/>
</dbReference>
<comment type="caution">
    <text evidence="6">The sequence shown here is derived from an EMBL/GenBank/DDBJ whole genome shotgun (WGS) entry which is preliminary data.</text>
</comment>
<dbReference type="InterPro" id="IPR023753">
    <property type="entry name" value="FAD/NAD-binding_dom"/>
</dbReference>
<reference evidence="6 7" key="1">
    <citation type="submission" date="2014-01" db="EMBL/GenBank/DDBJ databases">
        <title>Genome sequence determination for a cystic fibrosis isolate, Inquilinus limosus.</title>
        <authorList>
            <person name="Pino M."/>
            <person name="Di Conza J."/>
            <person name="Gutkind G."/>
        </authorList>
    </citation>
    <scope>NUCLEOTIDE SEQUENCE [LARGE SCALE GENOMIC DNA]</scope>
    <source>
        <strain evidence="6 7">MP06</strain>
    </source>
</reference>
<evidence type="ECO:0000256" key="2">
    <source>
        <dbReference type="ARBA" id="ARBA00022630"/>
    </source>
</evidence>
<feature type="domain" description="FAD/NAD(P)-binding" evidence="5">
    <location>
        <begin position="2"/>
        <end position="88"/>
    </location>
</feature>
<evidence type="ECO:0000313" key="6">
    <source>
        <dbReference type="EMBL" id="KGM30751.1"/>
    </source>
</evidence>
<keyword evidence="3" id="KW-0274">FAD</keyword>
<protein>
    <recommendedName>
        <fullName evidence="5">FAD/NAD(P)-binding domain-containing protein</fullName>
    </recommendedName>
</protein>
<proteinExistence type="predicted"/>
<dbReference type="EMBL" id="JANX01000709">
    <property type="protein sequence ID" value="KGM30751.1"/>
    <property type="molecule type" value="Genomic_DNA"/>
</dbReference>
<keyword evidence="2" id="KW-0285">Flavoprotein</keyword>
<dbReference type="GO" id="GO:0016651">
    <property type="term" value="F:oxidoreductase activity, acting on NAD(P)H"/>
    <property type="evidence" value="ECO:0007669"/>
    <property type="project" value="TreeGrafter"/>
</dbReference>
<dbReference type="AlphaFoldDB" id="A0A0A0CWF7"/>
<accession>A0A0A0CWF7</accession>